<feature type="transmembrane region" description="Helical" evidence="1">
    <location>
        <begin position="201"/>
        <end position="217"/>
    </location>
</feature>
<organism evidence="4 5">
    <name type="scientific">Methanothermus fervidus (strain ATCC 43054 / DSM 2088 / JCM 10308 / V24 S)</name>
    <dbReference type="NCBI Taxonomy" id="523846"/>
    <lineage>
        <taxon>Archaea</taxon>
        <taxon>Methanobacteriati</taxon>
        <taxon>Methanobacteriota</taxon>
        <taxon>Methanomada group</taxon>
        <taxon>Methanobacteria</taxon>
        <taxon>Methanobacteriales</taxon>
        <taxon>Methanothermaceae</taxon>
        <taxon>Methanothermus</taxon>
    </lineage>
</organism>
<sequence length="372" mass="42433">MIPTICVIIGIIVTFYAAYSDFKWGIIPNKLTFSTLLLGLLLNTAWAVMMSNIPFLTNMLIFVGSVFAICYFFYWIGAWSGGDVKLLTALAALVPYRYSITDVTVTAPYPFPFTIIINSIISLLPYLMFYTTYIVFKEKKHLVNELLEPIRNYKKILVTSIVLVASINFAKFFTHIYLYSIVLTVIFTFLIFLFISKLQKYIKLAVILSITFLILFIHPYNNFISIISIFITLLIFSFLLNFFTRIVTEALRDDVKVEDLKEGMILAYDLVEKNGKIFFDSKPLKEKIKECLRMGNIGPIINPGRILIKSMAAGLSEKDIKLLEKLVKEKKLENKIKIKKGIPFGPAIFIGFLISVLFGDIVSAILEFVNYP</sequence>
<name>E3GY43_METFV</name>
<feature type="domain" description="Prepilin type IV endopeptidase peptidase" evidence="2">
    <location>
        <begin position="9"/>
        <end position="124"/>
    </location>
</feature>
<evidence type="ECO:0000313" key="4">
    <source>
        <dbReference type="EMBL" id="ADP77225.1"/>
    </source>
</evidence>
<feature type="transmembrane region" description="Helical" evidence="1">
    <location>
        <begin position="223"/>
        <end position="243"/>
    </location>
</feature>
<proteinExistence type="predicted"/>
<feature type="domain" description="Peptidase A24A-predicted C-terminal archaea" evidence="3">
    <location>
        <begin position="229"/>
        <end position="338"/>
    </location>
</feature>
<protein>
    <submittedName>
        <fullName evidence="4">Peptidase A24A domain protein</fullName>
    </submittedName>
</protein>
<gene>
    <name evidence="4" type="ordered locus">Mfer_0424</name>
</gene>
<reference evidence="4 5" key="1">
    <citation type="journal article" date="2010" name="Stand. Genomic Sci.">
        <title>Complete genome sequence of Methanothermus fervidus type strain (V24S).</title>
        <authorList>
            <person name="Anderson I."/>
            <person name="Djao O.D."/>
            <person name="Misra M."/>
            <person name="Chertkov O."/>
            <person name="Nolan M."/>
            <person name="Lucas S."/>
            <person name="Lapidus A."/>
            <person name="Del Rio T.G."/>
            <person name="Tice H."/>
            <person name="Cheng J.F."/>
            <person name="Tapia R."/>
            <person name="Han C."/>
            <person name="Goodwin L."/>
            <person name="Pitluck S."/>
            <person name="Liolios K."/>
            <person name="Ivanova N."/>
            <person name="Mavromatis K."/>
            <person name="Mikhailova N."/>
            <person name="Pati A."/>
            <person name="Brambilla E."/>
            <person name="Chen A."/>
            <person name="Palaniappan K."/>
            <person name="Land M."/>
            <person name="Hauser L."/>
            <person name="Chang Y.J."/>
            <person name="Jeffries C.D."/>
            <person name="Sikorski J."/>
            <person name="Spring S."/>
            <person name="Rohde M."/>
            <person name="Eichinger K."/>
            <person name="Huber H."/>
            <person name="Wirth R."/>
            <person name="Goker M."/>
            <person name="Detter J.C."/>
            <person name="Woyke T."/>
            <person name="Bristow J."/>
            <person name="Eisen J.A."/>
            <person name="Markowitz V."/>
            <person name="Hugenholtz P."/>
            <person name="Klenk H.P."/>
            <person name="Kyrpides N.C."/>
        </authorList>
    </citation>
    <scope>NUCLEOTIDE SEQUENCE [LARGE SCALE GENOMIC DNA]</scope>
    <source>
        <strain evidence="5">ATCC 43054 / DSM 2088 / JCM 10308 / V24 S</strain>
    </source>
</reference>
<feature type="transmembrane region" description="Helical" evidence="1">
    <location>
        <begin position="55"/>
        <end position="76"/>
    </location>
</feature>
<dbReference type="STRING" id="523846.Mfer_0424"/>
<dbReference type="Pfam" id="PF06819">
    <property type="entry name" value="Arc_PepC"/>
    <property type="match status" value="1"/>
</dbReference>
<feature type="transmembrane region" description="Helical" evidence="1">
    <location>
        <begin position="152"/>
        <end position="170"/>
    </location>
</feature>
<dbReference type="Pfam" id="PF01478">
    <property type="entry name" value="Peptidase_A24"/>
    <property type="match status" value="1"/>
</dbReference>
<accession>E3GY43</accession>
<dbReference type="GO" id="GO:0004190">
    <property type="term" value="F:aspartic-type endopeptidase activity"/>
    <property type="evidence" value="ECO:0007669"/>
    <property type="project" value="InterPro"/>
</dbReference>
<dbReference type="EMBL" id="CP002278">
    <property type="protein sequence ID" value="ADP77225.1"/>
    <property type="molecule type" value="Genomic_DNA"/>
</dbReference>
<dbReference type="InterPro" id="IPR000045">
    <property type="entry name" value="Prepilin_IV_endopep_pep"/>
</dbReference>
<keyword evidence="1" id="KW-0812">Transmembrane</keyword>
<dbReference type="InterPro" id="IPR009639">
    <property type="entry name" value="Pept_A24A_C_arc"/>
</dbReference>
<keyword evidence="5" id="KW-1185">Reference proteome</keyword>
<feature type="transmembrane region" description="Helical" evidence="1">
    <location>
        <begin position="111"/>
        <end position="131"/>
    </location>
</feature>
<dbReference type="HOGENOM" id="CLU_716919_0_0_2"/>
<dbReference type="KEGG" id="mfv:Mfer_0424"/>
<dbReference type="OrthoDB" id="65749at2157"/>
<dbReference type="GO" id="GO:0016020">
    <property type="term" value="C:membrane"/>
    <property type="evidence" value="ECO:0007669"/>
    <property type="project" value="InterPro"/>
</dbReference>
<keyword evidence="1" id="KW-1133">Transmembrane helix</keyword>
<dbReference type="Gene3D" id="1.20.120.1220">
    <property type="match status" value="1"/>
</dbReference>
<evidence type="ECO:0000259" key="2">
    <source>
        <dbReference type="Pfam" id="PF01478"/>
    </source>
</evidence>
<keyword evidence="1" id="KW-0472">Membrane</keyword>
<feature type="transmembrane region" description="Helical" evidence="1">
    <location>
        <begin position="176"/>
        <end position="194"/>
    </location>
</feature>
<feature type="transmembrane region" description="Helical" evidence="1">
    <location>
        <begin position="344"/>
        <end position="366"/>
    </location>
</feature>
<feature type="transmembrane region" description="Helical" evidence="1">
    <location>
        <begin position="30"/>
        <end position="48"/>
    </location>
</feature>
<dbReference type="AlphaFoldDB" id="E3GY43"/>
<evidence type="ECO:0000256" key="1">
    <source>
        <dbReference type="SAM" id="Phobius"/>
    </source>
</evidence>
<evidence type="ECO:0000313" key="5">
    <source>
        <dbReference type="Proteomes" id="UP000002315"/>
    </source>
</evidence>
<dbReference type="Proteomes" id="UP000002315">
    <property type="component" value="Chromosome"/>
</dbReference>
<evidence type="ECO:0000259" key="3">
    <source>
        <dbReference type="Pfam" id="PF06819"/>
    </source>
</evidence>